<keyword evidence="3" id="KW-1185">Reference proteome</keyword>
<dbReference type="Proteomes" id="UP000218334">
    <property type="component" value="Unassembled WGS sequence"/>
</dbReference>
<reference evidence="3" key="1">
    <citation type="journal article" date="2017" name="Nat. Ecol. Evol.">
        <title>Genome expansion and lineage-specific genetic innovations in the forest pathogenic fungi Armillaria.</title>
        <authorList>
            <person name="Sipos G."/>
            <person name="Prasanna A.N."/>
            <person name="Walter M.C."/>
            <person name="O'Connor E."/>
            <person name="Balint B."/>
            <person name="Krizsan K."/>
            <person name="Kiss B."/>
            <person name="Hess J."/>
            <person name="Varga T."/>
            <person name="Slot J."/>
            <person name="Riley R."/>
            <person name="Boka B."/>
            <person name="Rigling D."/>
            <person name="Barry K."/>
            <person name="Lee J."/>
            <person name="Mihaltcheva S."/>
            <person name="LaButti K."/>
            <person name="Lipzen A."/>
            <person name="Waldron R."/>
            <person name="Moloney N.M."/>
            <person name="Sperisen C."/>
            <person name="Kredics L."/>
            <person name="Vagvoelgyi C."/>
            <person name="Patrignani A."/>
            <person name="Fitzpatrick D."/>
            <person name="Nagy I."/>
            <person name="Doyle S."/>
            <person name="Anderson J.B."/>
            <person name="Grigoriev I.V."/>
            <person name="Gueldener U."/>
            <person name="Muensterkoetter M."/>
            <person name="Nagy L.G."/>
        </authorList>
    </citation>
    <scope>NUCLEOTIDE SEQUENCE [LARGE SCALE GENOMIC DNA]</scope>
    <source>
        <strain evidence="3">28-4</strain>
    </source>
</reference>
<evidence type="ECO:0000313" key="3">
    <source>
        <dbReference type="Proteomes" id="UP000218334"/>
    </source>
</evidence>
<dbReference type="EMBL" id="KZ293462">
    <property type="protein sequence ID" value="PBK62908.1"/>
    <property type="molecule type" value="Genomic_DNA"/>
</dbReference>
<gene>
    <name evidence="2" type="ORF">ARMSODRAFT_963749</name>
</gene>
<evidence type="ECO:0000313" key="2">
    <source>
        <dbReference type="EMBL" id="PBK62908.1"/>
    </source>
</evidence>
<proteinExistence type="predicted"/>
<protein>
    <submittedName>
        <fullName evidence="2">Uncharacterized protein</fullName>
    </submittedName>
</protein>
<accession>A0A2H3BA15</accession>
<sequence>MTLQKKAEMPIGKGQKGYDFRPRRSSGRRLLELRSQWPVRPENKAKNTLQCSLMQYMRKHGSEG</sequence>
<dbReference type="AlphaFoldDB" id="A0A2H3BA15"/>
<name>A0A2H3BA15_9AGAR</name>
<organism evidence="2 3">
    <name type="scientific">Armillaria solidipes</name>
    <dbReference type="NCBI Taxonomy" id="1076256"/>
    <lineage>
        <taxon>Eukaryota</taxon>
        <taxon>Fungi</taxon>
        <taxon>Dikarya</taxon>
        <taxon>Basidiomycota</taxon>
        <taxon>Agaricomycotina</taxon>
        <taxon>Agaricomycetes</taxon>
        <taxon>Agaricomycetidae</taxon>
        <taxon>Agaricales</taxon>
        <taxon>Marasmiineae</taxon>
        <taxon>Physalacriaceae</taxon>
        <taxon>Armillaria</taxon>
    </lineage>
</organism>
<feature type="region of interest" description="Disordered" evidence="1">
    <location>
        <begin position="1"/>
        <end position="25"/>
    </location>
</feature>
<evidence type="ECO:0000256" key="1">
    <source>
        <dbReference type="SAM" id="MobiDB-lite"/>
    </source>
</evidence>